<dbReference type="Pfam" id="PF02912">
    <property type="entry name" value="Phe_tRNA-synt_N"/>
    <property type="match status" value="1"/>
</dbReference>
<evidence type="ECO:0000256" key="7">
    <source>
        <dbReference type="ARBA" id="ARBA00022741"/>
    </source>
</evidence>
<keyword evidence="4 13" id="KW-0963">Cytoplasm</keyword>
<dbReference type="InterPro" id="IPR022911">
    <property type="entry name" value="Phe_tRNA_ligase_alpha1_bac"/>
</dbReference>
<keyword evidence="10 13" id="KW-0648">Protein biosynthesis</keyword>
<reference evidence="16 17" key="1">
    <citation type="submission" date="2013-12" db="EMBL/GenBank/DDBJ databases">
        <authorList>
            <person name="Stott M."/>
        </authorList>
    </citation>
    <scope>NUCLEOTIDE SEQUENCE [LARGE SCALE GENOMIC DNA]</scope>
    <source>
        <strain evidence="16 17">K22</strain>
    </source>
</reference>
<name>A0A0B6WXK0_9BACT</name>
<evidence type="ECO:0000259" key="15">
    <source>
        <dbReference type="PROSITE" id="PS50862"/>
    </source>
</evidence>
<evidence type="ECO:0000256" key="3">
    <source>
        <dbReference type="ARBA" id="ARBA00011209"/>
    </source>
</evidence>
<evidence type="ECO:0000256" key="4">
    <source>
        <dbReference type="ARBA" id="ARBA00022490"/>
    </source>
</evidence>
<evidence type="ECO:0000256" key="14">
    <source>
        <dbReference type="SAM" id="Coils"/>
    </source>
</evidence>
<sequence length="361" mass="40869">MTEVDHIAELEAVRSAFARAFERFARFEGGAGALPLDEAESALRELSELRARHTGRKSALAALKKQIGRVPVEERAAFGQSVQRLEAEIETRLERVERALKEAVERQRIERERLDVTLPGRRPRRGHLHPITLLRQRMEDIFVAMGYAVEDGPEIETDFYNFDALNIPPSHPARSSQDTFYTSDGLALRTQTSPVQIHAMQRRRPPLRVVAPGKVFRRDTPDATHNPMFFQIEGLLVDRGITMAHLKGTIAEFVRRMFGPQTRTRFRPSYFPFTEPSAEVDYSCFICNGTGCRVCKGVGWIELGGSGMVHPNVLRAVGIDPEEFSGFAFGLGIDRMCALMYGLDDIRLLYENDVRFLTQFD</sequence>
<keyword evidence="9 13" id="KW-0460">Magnesium</keyword>
<dbReference type="InterPro" id="IPR004188">
    <property type="entry name" value="Phe-tRNA_ligase_II_N"/>
</dbReference>
<dbReference type="GO" id="GO:0004826">
    <property type="term" value="F:phenylalanine-tRNA ligase activity"/>
    <property type="evidence" value="ECO:0007669"/>
    <property type="project" value="UniProtKB-UniRule"/>
</dbReference>
<dbReference type="InterPro" id="IPR006195">
    <property type="entry name" value="aa-tRNA-synth_II"/>
</dbReference>
<dbReference type="EC" id="6.1.1.20" evidence="13"/>
<dbReference type="GO" id="GO:0005524">
    <property type="term" value="F:ATP binding"/>
    <property type="evidence" value="ECO:0007669"/>
    <property type="project" value="UniProtKB-UniRule"/>
</dbReference>
<feature type="binding site" evidence="13">
    <location>
        <position position="275"/>
    </location>
    <ligand>
        <name>Mg(2+)</name>
        <dbReference type="ChEBI" id="CHEBI:18420"/>
        <note>shared with beta subunit</note>
    </ligand>
</feature>
<dbReference type="HAMAP" id="MF_00281">
    <property type="entry name" value="Phe_tRNA_synth_alpha1"/>
    <property type="match status" value="1"/>
</dbReference>
<evidence type="ECO:0000256" key="8">
    <source>
        <dbReference type="ARBA" id="ARBA00022840"/>
    </source>
</evidence>
<evidence type="ECO:0000256" key="5">
    <source>
        <dbReference type="ARBA" id="ARBA00022598"/>
    </source>
</evidence>
<comment type="cofactor">
    <cofactor evidence="13">
        <name>Mg(2+)</name>
        <dbReference type="ChEBI" id="CHEBI:18420"/>
    </cofactor>
    <text evidence="13">Binds 2 magnesium ions per tetramer.</text>
</comment>
<dbReference type="AlphaFoldDB" id="A0A0B6WXK0"/>
<dbReference type="CDD" id="cd00496">
    <property type="entry name" value="PheRS_alpha_core"/>
    <property type="match status" value="1"/>
</dbReference>
<keyword evidence="11 13" id="KW-0030">Aminoacyl-tRNA synthetase</keyword>
<feature type="coiled-coil region" evidence="14">
    <location>
        <begin position="82"/>
        <end position="113"/>
    </location>
</feature>
<dbReference type="STRING" id="454194.PYK22_01006"/>
<dbReference type="PROSITE" id="PS50862">
    <property type="entry name" value="AA_TRNA_LIGASE_II"/>
    <property type="match status" value="1"/>
</dbReference>
<dbReference type="PANTHER" id="PTHR11538">
    <property type="entry name" value="PHENYLALANYL-TRNA SYNTHETASE"/>
    <property type="match status" value="1"/>
</dbReference>
<keyword evidence="17" id="KW-1185">Reference proteome</keyword>
<keyword evidence="5 13" id="KW-0436">Ligase</keyword>
<keyword evidence="8 13" id="KW-0067">ATP-binding</keyword>
<evidence type="ECO:0000256" key="13">
    <source>
        <dbReference type="HAMAP-Rule" id="MF_00281"/>
    </source>
</evidence>
<feature type="domain" description="Aminoacyl-transfer RNA synthetases class-II family profile" evidence="15">
    <location>
        <begin position="134"/>
        <end position="359"/>
    </location>
</feature>
<comment type="similarity">
    <text evidence="2 13">Belongs to the class-II aminoacyl-tRNA synthetase family. Phe-tRNA synthetase alpha subunit type 1 subfamily.</text>
</comment>
<dbReference type="FunFam" id="3.30.930.10:FF:000003">
    <property type="entry name" value="Phenylalanine--tRNA ligase alpha subunit"/>
    <property type="match status" value="1"/>
</dbReference>
<comment type="subunit">
    <text evidence="3 13">Tetramer of two alpha and two beta subunits.</text>
</comment>
<dbReference type="InterPro" id="IPR045864">
    <property type="entry name" value="aa-tRNA-synth_II/BPL/LPL"/>
</dbReference>
<dbReference type="GO" id="GO:0000287">
    <property type="term" value="F:magnesium ion binding"/>
    <property type="evidence" value="ECO:0007669"/>
    <property type="project" value="UniProtKB-UniRule"/>
</dbReference>
<dbReference type="InterPro" id="IPR002319">
    <property type="entry name" value="Phenylalanyl-tRNA_Synthase"/>
</dbReference>
<dbReference type="Gene3D" id="3.30.930.10">
    <property type="entry name" value="Bira Bifunctional Protein, Domain 2"/>
    <property type="match status" value="1"/>
</dbReference>
<protein>
    <recommendedName>
        <fullName evidence="13">Phenylalanine--tRNA ligase alpha subunit</fullName>
        <ecNumber evidence="13">6.1.1.20</ecNumber>
    </recommendedName>
    <alternativeName>
        <fullName evidence="13">Phenylalanyl-tRNA synthetase alpha subunit</fullName>
        <shortName evidence="13">PheRS</shortName>
    </alternativeName>
</protein>
<dbReference type="SUPFAM" id="SSF55681">
    <property type="entry name" value="Class II aaRS and biotin synthetases"/>
    <property type="match status" value="1"/>
</dbReference>
<keyword evidence="7 13" id="KW-0547">Nucleotide-binding</keyword>
<dbReference type="EMBL" id="CBXV010000004">
    <property type="protein sequence ID" value="CDM65009.1"/>
    <property type="molecule type" value="Genomic_DNA"/>
</dbReference>
<evidence type="ECO:0000256" key="1">
    <source>
        <dbReference type="ARBA" id="ARBA00004496"/>
    </source>
</evidence>
<accession>A0A0B6WXK0</accession>
<organism evidence="16 17">
    <name type="scientific">Pyrinomonas methylaliphatogenes</name>
    <dbReference type="NCBI Taxonomy" id="454194"/>
    <lineage>
        <taxon>Bacteria</taxon>
        <taxon>Pseudomonadati</taxon>
        <taxon>Acidobacteriota</taxon>
        <taxon>Blastocatellia</taxon>
        <taxon>Blastocatellales</taxon>
        <taxon>Pyrinomonadaceae</taxon>
        <taxon>Pyrinomonas</taxon>
    </lineage>
</organism>
<gene>
    <name evidence="13" type="primary">pheS</name>
    <name evidence="16" type="ORF">PYK22_01006</name>
</gene>
<dbReference type="Proteomes" id="UP000031518">
    <property type="component" value="Unassembled WGS sequence"/>
</dbReference>
<evidence type="ECO:0000256" key="12">
    <source>
        <dbReference type="ARBA" id="ARBA00049255"/>
    </source>
</evidence>
<evidence type="ECO:0000256" key="2">
    <source>
        <dbReference type="ARBA" id="ARBA00010207"/>
    </source>
</evidence>
<dbReference type="GO" id="GO:0000049">
    <property type="term" value="F:tRNA binding"/>
    <property type="evidence" value="ECO:0007669"/>
    <property type="project" value="InterPro"/>
</dbReference>
<dbReference type="InterPro" id="IPR010978">
    <property type="entry name" value="tRNA-bd_arm"/>
</dbReference>
<keyword evidence="14" id="KW-0175">Coiled coil</keyword>
<dbReference type="GO" id="GO:0006432">
    <property type="term" value="P:phenylalanyl-tRNA aminoacylation"/>
    <property type="evidence" value="ECO:0007669"/>
    <property type="project" value="UniProtKB-UniRule"/>
</dbReference>
<keyword evidence="6 13" id="KW-0479">Metal-binding</keyword>
<evidence type="ECO:0000256" key="10">
    <source>
        <dbReference type="ARBA" id="ARBA00022917"/>
    </source>
</evidence>
<proteinExistence type="inferred from homology"/>
<evidence type="ECO:0000256" key="9">
    <source>
        <dbReference type="ARBA" id="ARBA00022842"/>
    </source>
</evidence>
<evidence type="ECO:0000313" key="16">
    <source>
        <dbReference type="EMBL" id="CDM65009.1"/>
    </source>
</evidence>
<dbReference type="PANTHER" id="PTHR11538:SF41">
    <property type="entry name" value="PHENYLALANINE--TRNA LIGASE, MITOCHONDRIAL"/>
    <property type="match status" value="1"/>
</dbReference>
<reference evidence="16 17" key="2">
    <citation type="submission" date="2015-01" db="EMBL/GenBank/DDBJ databases">
        <title>Complete genome sequence of Pyrinomonas methylaliphatogenes type strain K22T.</title>
        <authorList>
            <person name="Lee K.C.Y."/>
            <person name="Power J.F."/>
            <person name="Dunfield P.F."/>
            <person name="Morgan X.C."/>
            <person name="Huttenhower C."/>
            <person name="Stott M.B."/>
        </authorList>
    </citation>
    <scope>NUCLEOTIDE SEQUENCE [LARGE SCALE GENOMIC DNA]</scope>
    <source>
        <strain evidence="16 17">K22</strain>
    </source>
</reference>
<dbReference type="GO" id="GO:0005737">
    <property type="term" value="C:cytoplasm"/>
    <property type="evidence" value="ECO:0007669"/>
    <property type="project" value="UniProtKB-SubCell"/>
</dbReference>
<evidence type="ECO:0000256" key="11">
    <source>
        <dbReference type="ARBA" id="ARBA00023146"/>
    </source>
</evidence>
<dbReference type="Pfam" id="PF01409">
    <property type="entry name" value="tRNA-synt_2d"/>
    <property type="match status" value="1"/>
</dbReference>
<dbReference type="SUPFAM" id="SSF46589">
    <property type="entry name" value="tRNA-binding arm"/>
    <property type="match status" value="1"/>
</dbReference>
<evidence type="ECO:0000313" key="17">
    <source>
        <dbReference type="Proteomes" id="UP000031518"/>
    </source>
</evidence>
<comment type="subcellular location">
    <subcellularLocation>
        <location evidence="1 13">Cytoplasm</location>
    </subcellularLocation>
</comment>
<comment type="catalytic activity">
    <reaction evidence="12 13">
        <text>tRNA(Phe) + L-phenylalanine + ATP = L-phenylalanyl-tRNA(Phe) + AMP + diphosphate + H(+)</text>
        <dbReference type="Rhea" id="RHEA:19413"/>
        <dbReference type="Rhea" id="RHEA-COMP:9668"/>
        <dbReference type="Rhea" id="RHEA-COMP:9699"/>
        <dbReference type="ChEBI" id="CHEBI:15378"/>
        <dbReference type="ChEBI" id="CHEBI:30616"/>
        <dbReference type="ChEBI" id="CHEBI:33019"/>
        <dbReference type="ChEBI" id="CHEBI:58095"/>
        <dbReference type="ChEBI" id="CHEBI:78442"/>
        <dbReference type="ChEBI" id="CHEBI:78531"/>
        <dbReference type="ChEBI" id="CHEBI:456215"/>
        <dbReference type="EC" id="6.1.1.20"/>
    </reaction>
</comment>
<dbReference type="OrthoDB" id="9800719at2"/>
<dbReference type="RefSeq" id="WP_083437620.1">
    <property type="nucleotide sequence ID" value="NZ_CBXV010000004.1"/>
</dbReference>
<evidence type="ECO:0000256" key="6">
    <source>
        <dbReference type="ARBA" id="ARBA00022723"/>
    </source>
</evidence>